<keyword evidence="4" id="KW-0808">Transferase</keyword>
<keyword evidence="11" id="KW-1185">Reference proteome</keyword>
<dbReference type="GO" id="GO:0005634">
    <property type="term" value="C:nucleus"/>
    <property type="evidence" value="ECO:0007669"/>
    <property type="project" value="UniProtKB-SubCell"/>
</dbReference>
<evidence type="ECO:0000256" key="6">
    <source>
        <dbReference type="ARBA" id="ARBA00022777"/>
    </source>
</evidence>
<evidence type="ECO:0000313" key="11">
    <source>
        <dbReference type="Proteomes" id="UP000275078"/>
    </source>
</evidence>
<accession>A0A3N4IRX9</accession>
<dbReference type="STRING" id="1160509.A0A3N4IRX9"/>
<dbReference type="GO" id="GO:0005524">
    <property type="term" value="F:ATP binding"/>
    <property type="evidence" value="ECO:0007669"/>
    <property type="project" value="UniProtKB-KW"/>
</dbReference>
<keyword evidence="7" id="KW-0067">ATP-binding</keyword>
<dbReference type="GO" id="GO:0016301">
    <property type="term" value="F:kinase activity"/>
    <property type="evidence" value="ECO:0007669"/>
    <property type="project" value="UniProtKB-KW"/>
</dbReference>
<dbReference type="AlphaFoldDB" id="A0A3N4IRX9"/>
<evidence type="ECO:0000256" key="4">
    <source>
        <dbReference type="ARBA" id="ARBA00022679"/>
    </source>
</evidence>
<dbReference type="Gene3D" id="3.40.50.300">
    <property type="entry name" value="P-loop containing nucleotide triphosphate hydrolases"/>
    <property type="match status" value="1"/>
</dbReference>
<dbReference type="EMBL" id="ML119646">
    <property type="protein sequence ID" value="RPA87498.1"/>
    <property type="molecule type" value="Genomic_DNA"/>
</dbReference>
<organism evidence="10 11">
    <name type="scientific">Ascobolus immersus RN42</name>
    <dbReference type="NCBI Taxonomy" id="1160509"/>
    <lineage>
        <taxon>Eukaryota</taxon>
        <taxon>Fungi</taxon>
        <taxon>Dikarya</taxon>
        <taxon>Ascomycota</taxon>
        <taxon>Pezizomycotina</taxon>
        <taxon>Pezizomycetes</taxon>
        <taxon>Pezizales</taxon>
        <taxon>Ascobolaceae</taxon>
        <taxon>Ascobolus</taxon>
    </lineage>
</organism>
<dbReference type="PANTHER" id="PTHR10285">
    <property type="entry name" value="URIDINE KINASE"/>
    <property type="match status" value="1"/>
</dbReference>
<keyword evidence="6 10" id="KW-0418">Kinase</keyword>
<reference evidence="10 11" key="1">
    <citation type="journal article" date="2018" name="Nat. Ecol. Evol.">
        <title>Pezizomycetes genomes reveal the molecular basis of ectomycorrhizal truffle lifestyle.</title>
        <authorList>
            <person name="Murat C."/>
            <person name="Payen T."/>
            <person name="Noel B."/>
            <person name="Kuo A."/>
            <person name="Morin E."/>
            <person name="Chen J."/>
            <person name="Kohler A."/>
            <person name="Krizsan K."/>
            <person name="Balestrini R."/>
            <person name="Da Silva C."/>
            <person name="Montanini B."/>
            <person name="Hainaut M."/>
            <person name="Levati E."/>
            <person name="Barry K.W."/>
            <person name="Belfiori B."/>
            <person name="Cichocki N."/>
            <person name="Clum A."/>
            <person name="Dockter R.B."/>
            <person name="Fauchery L."/>
            <person name="Guy J."/>
            <person name="Iotti M."/>
            <person name="Le Tacon F."/>
            <person name="Lindquist E.A."/>
            <person name="Lipzen A."/>
            <person name="Malagnac F."/>
            <person name="Mello A."/>
            <person name="Molinier V."/>
            <person name="Miyauchi S."/>
            <person name="Poulain J."/>
            <person name="Riccioni C."/>
            <person name="Rubini A."/>
            <person name="Sitrit Y."/>
            <person name="Splivallo R."/>
            <person name="Traeger S."/>
            <person name="Wang M."/>
            <person name="Zifcakova L."/>
            <person name="Wipf D."/>
            <person name="Zambonelli A."/>
            <person name="Paolocci F."/>
            <person name="Nowrousian M."/>
            <person name="Ottonello S."/>
            <person name="Baldrian P."/>
            <person name="Spatafora J.W."/>
            <person name="Henrissat B."/>
            <person name="Nagy L.G."/>
            <person name="Aury J.M."/>
            <person name="Wincker P."/>
            <person name="Grigoriev I.V."/>
            <person name="Bonfante P."/>
            <person name="Martin F.M."/>
        </authorList>
    </citation>
    <scope>NUCLEOTIDE SEQUENCE [LARGE SCALE GENOMIC DNA]</scope>
    <source>
        <strain evidence="10 11">RN42</strain>
    </source>
</reference>
<keyword evidence="8" id="KW-0539">Nucleus</keyword>
<name>A0A3N4IRX9_ASCIM</name>
<comment type="similarity">
    <text evidence="9">Belongs to the GLYK kinase family.</text>
</comment>
<evidence type="ECO:0000256" key="3">
    <source>
        <dbReference type="ARBA" id="ARBA00022490"/>
    </source>
</evidence>
<evidence type="ECO:0000256" key="2">
    <source>
        <dbReference type="ARBA" id="ARBA00004496"/>
    </source>
</evidence>
<dbReference type="GO" id="GO:0005737">
    <property type="term" value="C:cytoplasm"/>
    <property type="evidence" value="ECO:0007669"/>
    <property type="project" value="UniProtKB-SubCell"/>
</dbReference>
<proteinExistence type="inferred from homology"/>
<evidence type="ECO:0000256" key="5">
    <source>
        <dbReference type="ARBA" id="ARBA00022741"/>
    </source>
</evidence>
<dbReference type="Proteomes" id="UP000275078">
    <property type="component" value="Unassembled WGS sequence"/>
</dbReference>
<evidence type="ECO:0000256" key="8">
    <source>
        <dbReference type="ARBA" id="ARBA00023242"/>
    </source>
</evidence>
<dbReference type="InterPro" id="IPR027417">
    <property type="entry name" value="P-loop_NTPase"/>
</dbReference>
<evidence type="ECO:0000256" key="9">
    <source>
        <dbReference type="ARBA" id="ARBA00061312"/>
    </source>
</evidence>
<keyword evidence="5" id="KW-0547">Nucleotide-binding</keyword>
<protein>
    <submittedName>
        <fullName evidence="10">Putative Uridine/cytidine kinase</fullName>
    </submittedName>
</protein>
<dbReference type="SUPFAM" id="SSF52540">
    <property type="entry name" value="P-loop containing nucleoside triphosphate hydrolases"/>
    <property type="match status" value="1"/>
</dbReference>
<sequence length="329" mass="36812">MSDPLPPITATTYVDKTPQILPFLKEVLKTHFHPTIPASDAALETHTTPIPPLVVGLSGIQGSGKTTLVDALASALRSTPHPTIPNQYLRVTTFSLDDFYLPHADQVKLAQSNPENPLIQVRGQPGTHDVPLLLQTLSALKTHDAGEVKIPKYDKSLFDGAGDRLPESEWSVVETPVDVVLFEGWCVGFRAFEEDSDVVMRWADSQMMGGHAGKNKLVDVRWINERLKGYGEVTDQLDALIHIDAEQLEYVYEWRLEQEHKLVKDKGTGMSDEAVKKFIDCYMPTYEVYLDGLREGAFKNATGNGKQQLRVILGRDRGIKKMELYEQEE</sequence>
<dbReference type="FunFam" id="3.40.50.300:FF:001691">
    <property type="entry name" value="Probable ATP-dependent kinase TDA10"/>
    <property type="match status" value="1"/>
</dbReference>
<keyword evidence="3" id="KW-0963">Cytoplasm</keyword>
<evidence type="ECO:0000256" key="1">
    <source>
        <dbReference type="ARBA" id="ARBA00004123"/>
    </source>
</evidence>
<gene>
    <name evidence="10" type="ORF">BJ508DRAFT_60837</name>
</gene>
<evidence type="ECO:0000313" key="10">
    <source>
        <dbReference type="EMBL" id="RPA87498.1"/>
    </source>
</evidence>
<evidence type="ECO:0000256" key="7">
    <source>
        <dbReference type="ARBA" id="ARBA00022840"/>
    </source>
</evidence>
<comment type="subcellular location">
    <subcellularLocation>
        <location evidence="2">Cytoplasm</location>
    </subcellularLocation>
    <subcellularLocation>
        <location evidence="1">Nucleus</location>
    </subcellularLocation>
</comment>
<dbReference type="OrthoDB" id="347435at2759"/>